<dbReference type="RefSeq" id="WP_156954611.1">
    <property type="nucleotide sequence ID" value="NZ_BMLF01000001.1"/>
</dbReference>
<dbReference type="Gene3D" id="3.40.630.30">
    <property type="match status" value="1"/>
</dbReference>
<evidence type="ECO:0000313" key="1">
    <source>
        <dbReference type="EMBL" id="GGL82299.1"/>
    </source>
</evidence>
<accession>A0A917SJU8</accession>
<dbReference type="AlphaFoldDB" id="A0A917SJU8"/>
<evidence type="ECO:0008006" key="3">
    <source>
        <dbReference type="Google" id="ProtNLM"/>
    </source>
</evidence>
<reference evidence="1" key="2">
    <citation type="submission" date="2020-09" db="EMBL/GenBank/DDBJ databases">
        <authorList>
            <person name="Sun Q."/>
            <person name="Zhou Y."/>
        </authorList>
    </citation>
    <scope>NUCLEOTIDE SEQUENCE</scope>
    <source>
        <strain evidence="1">CGMCC 1.6293</strain>
    </source>
</reference>
<comment type="caution">
    <text evidence="1">The sequence shown here is derived from an EMBL/GenBank/DDBJ whole genome shotgun (WGS) entry which is preliminary data.</text>
</comment>
<organism evidence="1 2">
    <name type="scientific">Pseudooceanicola nanhaiensis</name>
    <dbReference type="NCBI Taxonomy" id="375761"/>
    <lineage>
        <taxon>Bacteria</taxon>
        <taxon>Pseudomonadati</taxon>
        <taxon>Pseudomonadota</taxon>
        <taxon>Alphaproteobacteria</taxon>
        <taxon>Rhodobacterales</taxon>
        <taxon>Paracoccaceae</taxon>
        <taxon>Pseudooceanicola</taxon>
    </lineage>
</organism>
<dbReference type="EMBL" id="BMLF01000001">
    <property type="protein sequence ID" value="GGL82299.1"/>
    <property type="molecule type" value="Genomic_DNA"/>
</dbReference>
<keyword evidence="2" id="KW-1185">Reference proteome</keyword>
<dbReference type="Proteomes" id="UP000649829">
    <property type="component" value="Unassembled WGS sequence"/>
</dbReference>
<sequence length="345" mass="36659">MTQHTRPATPVDIPRLVPLLLQDAEERHALDPVLWRIAADAPARIEEALRFALTAEDQPVRQFWLVGESDGALTGVIHAMLLPVPPIYAGAFGPPGLILADSQTAADAPAGTVDALVAAAEEAMRAAGAELLLSSFVTGATWQTAFAARGYDPLTLYLSRTDLGEDGRPSGVRAATEDDVPGIVIRSAENRQVLSGIDAFWEPHPEADARFAAWMTRSLTLRDREMLVAGDPDRLEGYVIAQPASRMHFPPAHDIRGTGVVDDYFHPDFGAPAMLAEGGAGATALLRAAEAAFAARGMGAAFVVCPAGWTSKLEMLEAAGYDVAMVWSIKRQAGAERAPCGRQSS</sequence>
<reference evidence="1" key="1">
    <citation type="journal article" date="2014" name="Int. J. Syst. Evol. Microbiol.">
        <title>Complete genome sequence of Corynebacterium casei LMG S-19264T (=DSM 44701T), isolated from a smear-ripened cheese.</title>
        <authorList>
            <consortium name="US DOE Joint Genome Institute (JGI-PGF)"/>
            <person name="Walter F."/>
            <person name="Albersmeier A."/>
            <person name="Kalinowski J."/>
            <person name="Ruckert C."/>
        </authorList>
    </citation>
    <scope>NUCLEOTIDE SEQUENCE</scope>
    <source>
        <strain evidence="1">CGMCC 1.6293</strain>
    </source>
</reference>
<name>A0A917SJU8_9RHOB</name>
<gene>
    <name evidence="1" type="ORF">GCM10011534_00480</name>
</gene>
<protein>
    <recommendedName>
        <fullName evidence="3">N-acetyltransferase domain-containing protein</fullName>
    </recommendedName>
</protein>
<evidence type="ECO:0000313" key="2">
    <source>
        <dbReference type="Proteomes" id="UP000649829"/>
    </source>
</evidence>
<proteinExistence type="predicted"/>